<feature type="compositionally biased region" description="Low complexity" evidence="1">
    <location>
        <begin position="562"/>
        <end position="593"/>
    </location>
</feature>
<keyword evidence="2" id="KW-0812">Transmembrane</keyword>
<sequence length="694" mass="71227">MKVCVRAAPAASLLASGRVRAAATRPTATYLRPASKAMRPVRAAPLGGYMAHRGAQVRYAWDPLPPKSAVLTSRRASVRTNASASSADPYGEDDSGGGFPWLGMLVLAAACAAAVGFAYADLAPIVGAVNADNLLPAQDAVRAAVVTAKTGAVRACDLTVEMALDAYEAADVGVKKIGEIATGAASGASSAASGTAASPIAGSPLADVVAKTKEGVGYLMAAIANGEWAKILMAKPFKSLAAITLTVVRIAVSWFLSGVEFACAMLYSTPAYAAVVAGFGLMVVNSLVKAITGPKRELAKVGATVTTPAPERVAPVQTTAAGVVKAEPKKEEPVAEEKKVVEKEEKPKMPATAVFEASSRVMSDKEKEVMMNRVQEAKRQLGMQDDGYSSPSVRDPFQPVSSYRPAASYGSSATGSSPSSDQSDVDRIFAELTSKYGLQSSGSAPTRPSAVPNSYNPPAMPSYGSSYPDSTAPPATAAKGYALPATDYGDTSFDADAFLAAFSTDTSYTPPARDLTQEYSKYTSPMPSVDYSAYTPSVKETPPPVASTPAPPTPPPVPKAAPKPVEAAKPAPKPVEVAKPAPAAPVSAASSTKPPRDRLDLSKVGSKTFKNVDLGGILGGAAKVVSEGAKLGQQAIEAASKEAGKGGVGGVSSSTPRETAKPPASGSAANERILSEMLEEGTVIKRKKPKDESK</sequence>
<evidence type="ECO:0000256" key="1">
    <source>
        <dbReference type="SAM" id="MobiDB-lite"/>
    </source>
</evidence>
<dbReference type="EMBL" id="HBEQ01013359">
    <property type="protein sequence ID" value="CAD8524370.1"/>
    <property type="molecule type" value="Transcribed_RNA"/>
</dbReference>
<feature type="compositionally biased region" description="Low complexity" evidence="1">
    <location>
        <begin position="405"/>
        <end position="422"/>
    </location>
</feature>
<feature type="transmembrane region" description="Helical" evidence="2">
    <location>
        <begin position="99"/>
        <end position="120"/>
    </location>
</feature>
<evidence type="ECO:0000313" key="3">
    <source>
        <dbReference type="EMBL" id="CAD8524370.1"/>
    </source>
</evidence>
<feature type="region of interest" description="Disordered" evidence="1">
    <location>
        <begin position="639"/>
        <end position="694"/>
    </location>
</feature>
<proteinExistence type="predicted"/>
<accession>A0A7S0IKQ0</accession>
<dbReference type="AlphaFoldDB" id="A0A7S0IKQ0"/>
<evidence type="ECO:0000256" key="2">
    <source>
        <dbReference type="SAM" id="Phobius"/>
    </source>
</evidence>
<gene>
    <name evidence="3" type="ORF">MCOM1403_LOCUS10739</name>
</gene>
<name>A0A7S0IKQ0_MICPS</name>
<feature type="compositionally biased region" description="Polar residues" evidence="1">
    <location>
        <begin position="436"/>
        <end position="456"/>
    </location>
</feature>
<organism evidence="3">
    <name type="scientific">Micromonas pusilla</name>
    <name type="common">Picoplanktonic green alga</name>
    <name type="synonym">Chromulina pusilla</name>
    <dbReference type="NCBI Taxonomy" id="38833"/>
    <lineage>
        <taxon>Eukaryota</taxon>
        <taxon>Viridiplantae</taxon>
        <taxon>Chlorophyta</taxon>
        <taxon>Mamiellophyceae</taxon>
        <taxon>Mamiellales</taxon>
        <taxon>Mamiellaceae</taxon>
        <taxon>Micromonas</taxon>
    </lineage>
</organism>
<feature type="compositionally biased region" description="Pro residues" evidence="1">
    <location>
        <begin position="541"/>
        <end position="561"/>
    </location>
</feature>
<feature type="region of interest" description="Disordered" evidence="1">
    <location>
        <begin position="533"/>
        <end position="602"/>
    </location>
</feature>
<feature type="transmembrane region" description="Helical" evidence="2">
    <location>
        <begin position="271"/>
        <end position="288"/>
    </location>
</feature>
<feature type="compositionally biased region" description="Basic and acidic residues" evidence="1">
    <location>
        <begin position="326"/>
        <end position="345"/>
    </location>
</feature>
<protein>
    <submittedName>
        <fullName evidence="3">Uncharacterized protein</fullName>
    </submittedName>
</protein>
<keyword evidence="2" id="KW-0472">Membrane</keyword>
<keyword evidence="2" id="KW-1133">Transmembrane helix</keyword>
<reference evidence="3" key="1">
    <citation type="submission" date="2021-01" db="EMBL/GenBank/DDBJ databases">
        <authorList>
            <person name="Corre E."/>
            <person name="Pelletier E."/>
            <person name="Niang G."/>
            <person name="Scheremetjew M."/>
            <person name="Finn R."/>
            <person name="Kale V."/>
            <person name="Holt S."/>
            <person name="Cochrane G."/>
            <person name="Meng A."/>
            <person name="Brown T."/>
            <person name="Cohen L."/>
        </authorList>
    </citation>
    <scope>NUCLEOTIDE SEQUENCE</scope>
    <source>
        <strain evidence="3">CCMP1723</strain>
    </source>
</reference>
<feature type="transmembrane region" description="Helical" evidence="2">
    <location>
        <begin position="240"/>
        <end position="259"/>
    </location>
</feature>
<feature type="region of interest" description="Disordered" evidence="1">
    <location>
        <begin position="380"/>
        <end position="477"/>
    </location>
</feature>
<feature type="region of interest" description="Disordered" evidence="1">
    <location>
        <begin position="324"/>
        <end position="345"/>
    </location>
</feature>